<dbReference type="Proteomes" id="UP000620025">
    <property type="component" value="Unassembled WGS sequence"/>
</dbReference>
<evidence type="ECO:0000313" key="1">
    <source>
        <dbReference type="EMBL" id="MBD8768009.1"/>
    </source>
</evidence>
<accession>A0ABR9BSA3</accession>
<comment type="caution">
    <text evidence="1">The sequence shown here is derived from an EMBL/GenBank/DDBJ whole genome shotgun (WGS) entry which is preliminary data.</text>
</comment>
<organism evidence="1 2">
    <name type="scientific">Pseudomonas coleopterorum</name>
    <dbReference type="NCBI Taxonomy" id="1605838"/>
    <lineage>
        <taxon>Bacteria</taxon>
        <taxon>Pseudomonadati</taxon>
        <taxon>Pseudomonadota</taxon>
        <taxon>Gammaproteobacteria</taxon>
        <taxon>Pseudomonadales</taxon>
        <taxon>Pseudomonadaceae</taxon>
        <taxon>Pseudomonas</taxon>
    </lineage>
</organism>
<dbReference type="RefSeq" id="WP_167649275.1">
    <property type="nucleotide sequence ID" value="NZ_JACYWW010000008.1"/>
</dbReference>
<dbReference type="EMBL" id="JACYWZ010000001">
    <property type="protein sequence ID" value="MBD8768009.1"/>
    <property type="molecule type" value="Genomic_DNA"/>
</dbReference>
<proteinExistence type="predicted"/>
<name>A0ABR9BSA3_9PSED</name>
<keyword evidence="2" id="KW-1185">Reference proteome</keyword>
<protein>
    <submittedName>
        <fullName evidence="1">Uncharacterized protein</fullName>
    </submittedName>
</protein>
<sequence length="78" mass="8615">MRDVQLLGGLDEALRLCGSVEKTEGGEGREAHTGNEISQVSMTINRFFQPRQNSMMALVAEDSGDLTNKMEKIHGQYS</sequence>
<gene>
    <name evidence="1" type="ORF">IFT38_00470</name>
</gene>
<reference evidence="1 2" key="1">
    <citation type="journal article" date="2020" name="FEMS Microbiol. Ecol.">
        <title>Temporal dynamics of bacterial communities during seed development and maturation.</title>
        <authorList>
            <person name="Chesneau G."/>
            <person name="Torres-Cortes G."/>
            <person name="Briand M."/>
            <person name="Darrasse A."/>
            <person name="Preveaux A."/>
            <person name="Marais C."/>
            <person name="Jacques M.A."/>
            <person name="Shade A."/>
            <person name="Barret M."/>
        </authorList>
    </citation>
    <scope>NUCLEOTIDE SEQUENCE [LARGE SCALE GENOMIC DNA]</scope>
    <source>
        <strain evidence="1 2">CFBP13599</strain>
    </source>
</reference>
<evidence type="ECO:0000313" key="2">
    <source>
        <dbReference type="Proteomes" id="UP000620025"/>
    </source>
</evidence>